<evidence type="ECO:0000259" key="7">
    <source>
        <dbReference type="PROSITE" id="PS51900"/>
    </source>
</evidence>
<protein>
    <submittedName>
        <fullName evidence="8">Tyrosine-type recombinase/integrase</fullName>
    </submittedName>
</protein>
<dbReference type="InterPro" id="IPR002104">
    <property type="entry name" value="Integrase_catalytic"/>
</dbReference>
<sequence length="315" mass="34983">MKSLSSLMAAYIKHCRNERRLSMHSLRAYQQDIRDFAGFLPRRPAGAAPGPAEMRAYISNLAGKRGLGPATVKRRLACLKTFFAWAKRNAEVPGSPFEGLEISSKLPRRLPRALARADVERLVAVLRATMEPRAHLAKRGEIDTRDSRTTTYLAVLLMISTGVRVSELIGIRLTDVRPQEGIIRINGKGNRERTVYVANPGVRAFLSRYGEMRNANPTPCDRLLMNTRGARLTDQALRVRLKQAAEAAGISRAVTPHMLRHTAATLLLDEGADIRHVQKLLGHSSISTTEIYTHVSDQSLIKALDRADPIRGVRL</sequence>
<gene>
    <name evidence="8" type="ORF">Q8A70_24910</name>
</gene>
<dbReference type="PANTHER" id="PTHR30349:SF81">
    <property type="entry name" value="TYROSINE RECOMBINASE XERC"/>
    <property type="match status" value="1"/>
</dbReference>
<feature type="domain" description="Tyr recombinase" evidence="6">
    <location>
        <begin position="109"/>
        <end position="305"/>
    </location>
</feature>
<organism evidence="8 9">
    <name type="scientific">Dongia sedimenti</name>
    <dbReference type="NCBI Taxonomy" id="3064282"/>
    <lineage>
        <taxon>Bacteria</taxon>
        <taxon>Pseudomonadati</taxon>
        <taxon>Pseudomonadota</taxon>
        <taxon>Alphaproteobacteria</taxon>
        <taxon>Rhodospirillales</taxon>
        <taxon>Dongiaceae</taxon>
        <taxon>Dongia</taxon>
    </lineage>
</organism>
<dbReference type="InterPro" id="IPR044068">
    <property type="entry name" value="CB"/>
</dbReference>
<dbReference type="InterPro" id="IPR013762">
    <property type="entry name" value="Integrase-like_cat_sf"/>
</dbReference>
<dbReference type="RefSeq" id="WP_379960830.1">
    <property type="nucleotide sequence ID" value="NZ_JAUYVI010000008.1"/>
</dbReference>
<feature type="domain" description="Core-binding (CB)" evidence="7">
    <location>
        <begin position="2"/>
        <end position="87"/>
    </location>
</feature>
<evidence type="ECO:0000256" key="3">
    <source>
        <dbReference type="ARBA" id="ARBA00023125"/>
    </source>
</evidence>
<keyword evidence="1" id="KW-0159">Chromosome partition</keyword>
<dbReference type="PROSITE" id="PS51898">
    <property type="entry name" value="TYR_RECOMBINASE"/>
    <property type="match status" value="1"/>
</dbReference>
<accession>A0ABU0YTB7</accession>
<evidence type="ECO:0000256" key="4">
    <source>
        <dbReference type="ARBA" id="ARBA00023172"/>
    </source>
</evidence>
<name>A0ABU0YTB7_9PROT</name>
<keyword evidence="4" id="KW-0233">DNA recombination</keyword>
<dbReference type="EMBL" id="JAUYVI010000008">
    <property type="protein sequence ID" value="MDQ7250951.1"/>
    <property type="molecule type" value="Genomic_DNA"/>
</dbReference>
<dbReference type="Gene3D" id="1.10.443.10">
    <property type="entry name" value="Intergrase catalytic core"/>
    <property type="match status" value="1"/>
</dbReference>
<dbReference type="InterPro" id="IPR010998">
    <property type="entry name" value="Integrase_recombinase_N"/>
</dbReference>
<dbReference type="InterPro" id="IPR050090">
    <property type="entry name" value="Tyrosine_recombinase_XerCD"/>
</dbReference>
<keyword evidence="9" id="KW-1185">Reference proteome</keyword>
<dbReference type="Gene3D" id="1.10.150.130">
    <property type="match status" value="1"/>
</dbReference>
<evidence type="ECO:0000259" key="6">
    <source>
        <dbReference type="PROSITE" id="PS51898"/>
    </source>
</evidence>
<dbReference type="SUPFAM" id="SSF56349">
    <property type="entry name" value="DNA breaking-rejoining enzymes"/>
    <property type="match status" value="1"/>
</dbReference>
<evidence type="ECO:0000256" key="5">
    <source>
        <dbReference type="PROSITE-ProRule" id="PRU01248"/>
    </source>
</evidence>
<reference evidence="9" key="1">
    <citation type="submission" date="2023-08" db="EMBL/GenBank/DDBJ databases">
        <title>Rhodospirillaceae gen. nov., a novel taxon isolated from the Yangtze River Yuezi River estuary sludge.</title>
        <authorList>
            <person name="Ruan L."/>
        </authorList>
    </citation>
    <scope>NUCLEOTIDE SEQUENCE [LARGE SCALE GENOMIC DNA]</scope>
    <source>
        <strain evidence="9">R-7</strain>
    </source>
</reference>
<evidence type="ECO:0000256" key="2">
    <source>
        <dbReference type="ARBA" id="ARBA00022908"/>
    </source>
</evidence>
<dbReference type="InterPro" id="IPR004107">
    <property type="entry name" value="Integrase_SAM-like_N"/>
</dbReference>
<dbReference type="Pfam" id="PF02899">
    <property type="entry name" value="Phage_int_SAM_1"/>
    <property type="match status" value="1"/>
</dbReference>
<comment type="caution">
    <text evidence="8">The sequence shown here is derived from an EMBL/GenBank/DDBJ whole genome shotgun (WGS) entry which is preliminary data.</text>
</comment>
<dbReference type="Pfam" id="PF00589">
    <property type="entry name" value="Phage_integrase"/>
    <property type="match status" value="1"/>
</dbReference>
<keyword evidence="3 5" id="KW-0238">DNA-binding</keyword>
<keyword evidence="2" id="KW-0229">DNA integration</keyword>
<evidence type="ECO:0000313" key="9">
    <source>
        <dbReference type="Proteomes" id="UP001230156"/>
    </source>
</evidence>
<dbReference type="PANTHER" id="PTHR30349">
    <property type="entry name" value="PHAGE INTEGRASE-RELATED"/>
    <property type="match status" value="1"/>
</dbReference>
<dbReference type="InterPro" id="IPR011010">
    <property type="entry name" value="DNA_brk_join_enz"/>
</dbReference>
<evidence type="ECO:0000313" key="8">
    <source>
        <dbReference type="EMBL" id="MDQ7250951.1"/>
    </source>
</evidence>
<dbReference type="Proteomes" id="UP001230156">
    <property type="component" value="Unassembled WGS sequence"/>
</dbReference>
<evidence type="ECO:0000256" key="1">
    <source>
        <dbReference type="ARBA" id="ARBA00022829"/>
    </source>
</evidence>
<proteinExistence type="predicted"/>
<dbReference type="PROSITE" id="PS51900">
    <property type="entry name" value="CB"/>
    <property type="match status" value="1"/>
</dbReference>